<dbReference type="KEGG" id="gfs:119636290"/>
<feature type="coiled-coil region" evidence="1">
    <location>
        <begin position="467"/>
        <end position="512"/>
    </location>
</feature>
<dbReference type="AlphaFoldDB" id="A0A9C6DJ76"/>
<dbReference type="InterPro" id="IPR009635">
    <property type="entry name" value="NPDC1"/>
</dbReference>
<name>A0A9C6DJ76_9MUSC</name>
<keyword evidence="3" id="KW-0472">Membrane</keyword>
<dbReference type="PANTHER" id="PTHR23352">
    <property type="entry name" value="NEURAL PROLIFERATION DIFFERENTIATION AND CONTROL PROTEIN-1 NPDC-1 PROTEIN"/>
    <property type="match status" value="1"/>
</dbReference>
<dbReference type="RefSeq" id="XP_037887521.1">
    <property type="nucleotide sequence ID" value="XM_038031593.1"/>
</dbReference>
<dbReference type="PROSITE" id="PS50217">
    <property type="entry name" value="BZIP"/>
    <property type="match status" value="1"/>
</dbReference>
<evidence type="ECO:0000256" key="3">
    <source>
        <dbReference type="SAM" id="Phobius"/>
    </source>
</evidence>
<evidence type="ECO:0000259" key="4">
    <source>
        <dbReference type="PROSITE" id="PS50217"/>
    </source>
</evidence>
<evidence type="ECO:0000313" key="5">
    <source>
        <dbReference type="Proteomes" id="UP000092443"/>
    </source>
</evidence>
<gene>
    <name evidence="6" type="primary">LOC119636290</name>
</gene>
<protein>
    <submittedName>
        <fullName evidence="6">Uncharacterized protein LOC119636290</fullName>
    </submittedName>
</protein>
<proteinExistence type="predicted"/>
<feature type="transmembrane region" description="Helical" evidence="3">
    <location>
        <begin position="717"/>
        <end position="745"/>
    </location>
</feature>
<feature type="coiled-coil region" evidence="1">
    <location>
        <begin position="338"/>
        <end position="365"/>
    </location>
</feature>
<dbReference type="GO" id="GO:0003700">
    <property type="term" value="F:DNA-binding transcription factor activity"/>
    <property type="evidence" value="ECO:0007669"/>
    <property type="project" value="InterPro"/>
</dbReference>
<organism evidence="5 6">
    <name type="scientific">Glossina fuscipes</name>
    <dbReference type="NCBI Taxonomy" id="7396"/>
    <lineage>
        <taxon>Eukaryota</taxon>
        <taxon>Metazoa</taxon>
        <taxon>Ecdysozoa</taxon>
        <taxon>Arthropoda</taxon>
        <taxon>Hexapoda</taxon>
        <taxon>Insecta</taxon>
        <taxon>Pterygota</taxon>
        <taxon>Neoptera</taxon>
        <taxon>Endopterygota</taxon>
        <taxon>Diptera</taxon>
        <taxon>Brachycera</taxon>
        <taxon>Muscomorpha</taxon>
        <taxon>Hippoboscoidea</taxon>
        <taxon>Glossinidae</taxon>
        <taxon>Glossina</taxon>
    </lineage>
</organism>
<dbReference type="PANTHER" id="PTHR23352:SF2">
    <property type="entry name" value="NEURAL PROLIFERATION DIFFERENTIATION AND CONTROL PROTEIN 1"/>
    <property type="match status" value="1"/>
</dbReference>
<feature type="region of interest" description="Disordered" evidence="2">
    <location>
        <begin position="874"/>
        <end position="903"/>
    </location>
</feature>
<keyword evidence="1" id="KW-0175">Coiled coil</keyword>
<keyword evidence="5" id="KW-1185">Reference proteome</keyword>
<dbReference type="GO" id="GO:0016020">
    <property type="term" value="C:membrane"/>
    <property type="evidence" value="ECO:0007669"/>
    <property type="project" value="InterPro"/>
</dbReference>
<keyword evidence="3" id="KW-0812">Transmembrane</keyword>
<dbReference type="GeneID" id="119636290"/>
<feature type="domain" description="BZIP" evidence="4">
    <location>
        <begin position="313"/>
        <end position="369"/>
    </location>
</feature>
<dbReference type="Gene3D" id="1.20.5.170">
    <property type="match status" value="1"/>
</dbReference>
<reference evidence="6" key="1">
    <citation type="submission" date="2025-08" db="UniProtKB">
        <authorList>
            <consortium name="RefSeq"/>
        </authorList>
    </citation>
    <scope>IDENTIFICATION</scope>
    <source>
        <tissue evidence="6">Whole body pupa</tissue>
    </source>
</reference>
<feature type="compositionally biased region" description="Low complexity" evidence="2">
    <location>
        <begin position="244"/>
        <end position="258"/>
    </location>
</feature>
<dbReference type="InterPro" id="IPR004827">
    <property type="entry name" value="bZIP"/>
</dbReference>
<evidence type="ECO:0000313" key="6">
    <source>
        <dbReference type="RefSeq" id="XP_037887521.1"/>
    </source>
</evidence>
<keyword evidence="3" id="KW-1133">Transmembrane helix</keyword>
<feature type="region of interest" description="Disordered" evidence="2">
    <location>
        <begin position="244"/>
        <end position="263"/>
    </location>
</feature>
<evidence type="ECO:0000256" key="1">
    <source>
        <dbReference type="SAM" id="Coils"/>
    </source>
</evidence>
<accession>A0A9C6DJ76</accession>
<dbReference type="Proteomes" id="UP000092443">
    <property type="component" value="Unplaced"/>
</dbReference>
<evidence type="ECO:0000256" key="2">
    <source>
        <dbReference type="SAM" id="MobiDB-lite"/>
    </source>
</evidence>
<sequence length="903" mass="101582">MNASYAIGEVEKETGLLLNLSQKSNIFVGGDQTPTPTSLIKNCEEVGLFEDLQHVNPFEETFRRACEQSVYQSPTIHSNSASLNTDEDSLHTPQVFPQFDIAAEVGICHDVENIAKQTLDTPVLCKDVEATKQISAETNGPTTEKERNDMEIINCVAEKAITSQVIPSISSFMPPVIQLQPQVITLTIPASNTQISQENTLVAENIKSRPLLLPKLTENTRVHTAESVNVSATTIQCRTAIESIRSSSSSVNEPSSASLTPTSQLPIKERLKAILNQNSKAHQVSEWSSINHKFHLNKSKYKLSKACSSNDAMERRRAASSRYRHKMRDEHKELIKRNCELKTENEKLKQRIKHLEMEMRKLQQSNTEQPLKTSNSSLPAQLHIPASTIHLLMNIPKVQVSLCQNAILHPQNYMLRLMAVIYKTLVATVLILSICEICEMSIYPGLRRKPMQQLQPAYEVNTDFLAQLKEENARRRLQQQYDQLLELINMQINRQRQRQERLRERFRQQQLAAMANADSNEEYSINFNDDYNSDKANEANEYDATNPEFSYKISNWDLDNLKNRMEFAVGPADPRFYENEGEVNQVNEEIKSIDKINEKDEDDGEDLDPKVLEEYEELPKVDQTDSEQHNDMENANADNVVLIAHPATPGEQTSINFHRIKPQSNTFKQGQMGLVPAHQDLSALIDKLHQNLEQSEKINDENHLVVREHLNMKAEMGMYVVALIAGVSAAATVGLFILGIVWYTFHSRSKAAADVEYPAYGVTGPNKDISPSGDRKLAQSAQMYHYQHQKQQIIAMESRSTAEESCEISYVESDDDNEEGDYTVYECPGLAPTGEMEVKNPLFLDDTPVTPALGSQPIAQVTAQQPAVKKIFEKTQRDGGAGSIIGNNTSMSSDGKKVKKAKK</sequence>
<dbReference type="Pfam" id="PF06809">
    <property type="entry name" value="NPDC1"/>
    <property type="match status" value="1"/>
</dbReference>